<dbReference type="Proteomes" id="UP000436088">
    <property type="component" value="Unassembled WGS sequence"/>
</dbReference>
<keyword evidence="2" id="KW-0378">Hydrolase</keyword>
<feature type="coiled-coil region" evidence="1">
    <location>
        <begin position="50"/>
        <end position="80"/>
    </location>
</feature>
<evidence type="ECO:0000313" key="2">
    <source>
        <dbReference type="EMBL" id="KAE8695955.1"/>
    </source>
</evidence>
<protein>
    <submittedName>
        <fullName evidence="2">Aspartyl protease family protein</fullName>
    </submittedName>
</protein>
<evidence type="ECO:0000313" key="3">
    <source>
        <dbReference type="Proteomes" id="UP000436088"/>
    </source>
</evidence>
<reference evidence="2" key="1">
    <citation type="submission" date="2019-09" db="EMBL/GenBank/DDBJ databases">
        <title>Draft genome information of white flower Hibiscus syriacus.</title>
        <authorList>
            <person name="Kim Y.-M."/>
        </authorList>
    </citation>
    <scope>NUCLEOTIDE SEQUENCE [LARGE SCALE GENOMIC DNA]</scope>
    <source>
        <strain evidence="2">YM2019G1</strain>
    </source>
</reference>
<accession>A0A6A2ZYI8</accession>
<keyword evidence="2" id="KW-0645">Protease</keyword>
<dbReference type="GO" id="GO:0008233">
    <property type="term" value="F:peptidase activity"/>
    <property type="evidence" value="ECO:0007669"/>
    <property type="project" value="UniProtKB-KW"/>
</dbReference>
<dbReference type="EMBL" id="VEPZ02001071">
    <property type="protein sequence ID" value="KAE8695955.1"/>
    <property type="molecule type" value="Genomic_DNA"/>
</dbReference>
<dbReference type="AlphaFoldDB" id="A0A6A2ZYI8"/>
<name>A0A6A2ZYI8_HIBSY</name>
<comment type="caution">
    <text evidence="2">The sequence shown here is derived from an EMBL/GenBank/DDBJ whole genome shotgun (WGS) entry which is preliminary data.</text>
</comment>
<dbReference type="GO" id="GO:0006508">
    <property type="term" value="P:proteolysis"/>
    <property type="evidence" value="ECO:0007669"/>
    <property type="project" value="UniProtKB-KW"/>
</dbReference>
<sequence length="218" mass="24661">MANNAQHAENGAASSPIEELCKAVFELEAYTDASEDKVQWTEIEHFCNLDITLKRKYEELEAKEKEFKEKETNALIVEKETTVAAKELDFLDRIQELKDAAVSITTEFTCKFQSNTCESSRCFGRLRHQGENTENMVVNVKPHPKLTQFCRQKDTKGLLNLGFYPPVETYQTMDATLQGMRKSCVVLIHAMASFLARIDPGADHLLNPKTKQQAKAIA</sequence>
<keyword evidence="1" id="KW-0175">Coiled coil</keyword>
<organism evidence="2 3">
    <name type="scientific">Hibiscus syriacus</name>
    <name type="common">Rose of Sharon</name>
    <dbReference type="NCBI Taxonomy" id="106335"/>
    <lineage>
        <taxon>Eukaryota</taxon>
        <taxon>Viridiplantae</taxon>
        <taxon>Streptophyta</taxon>
        <taxon>Embryophyta</taxon>
        <taxon>Tracheophyta</taxon>
        <taxon>Spermatophyta</taxon>
        <taxon>Magnoliopsida</taxon>
        <taxon>eudicotyledons</taxon>
        <taxon>Gunneridae</taxon>
        <taxon>Pentapetalae</taxon>
        <taxon>rosids</taxon>
        <taxon>malvids</taxon>
        <taxon>Malvales</taxon>
        <taxon>Malvaceae</taxon>
        <taxon>Malvoideae</taxon>
        <taxon>Hibiscus</taxon>
    </lineage>
</organism>
<evidence type="ECO:0000256" key="1">
    <source>
        <dbReference type="SAM" id="Coils"/>
    </source>
</evidence>
<proteinExistence type="predicted"/>
<gene>
    <name evidence="2" type="ORF">F3Y22_tig00110678pilonHSYRG00265</name>
</gene>
<keyword evidence="3" id="KW-1185">Reference proteome</keyword>